<feature type="region of interest" description="Disordered" evidence="6">
    <location>
        <begin position="310"/>
        <end position="420"/>
    </location>
</feature>
<evidence type="ECO:0000256" key="6">
    <source>
        <dbReference type="SAM" id="MobiDB-lite"/>
    </source>
</evidence>
<gene>
    <name evidence="8" type="ORF">CGGC5_8569</name>
</gene>
<evidence type="ECO:0000256" key="5">
    <source>
        <dbReference type="PROSITE-ProRule" id="PRU00176"/>
    </source>
</evidence>
<evidence type="ECO:0000256" key="3">
    <source>
        <dbReference type="ARBA" id="ARBA00022884"/>
    </source>
</evidence>
<dbReference type="InterPro" id="IPR034808">
    <property type="entry name" value="Nop4p_RRM3"/>
</dbReference>
<dbReference type="InterPro" id="IPR051945">
    <property type="entry name" value="RRM_MRD1_RNA_proc_ribogen"/>
</dbReference>
<dbReference type="SUPFAM" id="SSF54928">
    <property type="entry name" value="RNA-binding domain, RBD"/>
    <property type="match status" value="3"/>
</dbReference>
<dbReference type="HOGENOM" id="CLU_011608_2_1_1"/>
<dbReference type="PANTHER" id="PTHR48039:SF5">
    <property type="entry name" value="RNA-BINDING PROTEIN 28"/>
    <property type="match status" value="1"/>
</dbReference>
<dbReference type="STRING" id="1213859.L2FYV0"/>
<name>L2FYV0_COLFN</name>
<evidence type="ECO:0000256" key="1">
    <source>
        <dbReference type="ARBA" id="ARBA00004123"/>
    </source>
</evidence>
<dbReference type="EMBL" id="KB020753">
    <property type="protein sequence ID" value="ELA31310.1"/>
    <property type="molecule type" value="Genomic_DNA"/>
</dbReference>
<feature type="domain" description="RRM" evidence="7">
    <location>
        <begin position="593"/>
        <end position="725"/>
    </location>
</feature>
<reference evidence="8" key="1">
    <citation type="submission" date="2012-08" db="EMBL/GenBank/DDBJ databases">
        <title>Genome analysis of Colletotrichum orbiculare and Colletotrichum fructicola.</title>
        <authorList>
            <person name="Gan P.H.P."/>
            <person name="Ikeda K."/>
            <person name="Irieda H."/>
            <person name="Narusaka M."/>
            <person name="O'Connell R.J."/>
            <person name="Narusaka Y."/>
            <person name="Takano Y."/>
            <person name="Kubo Y."/>
            <person name="Shirasu K."/>
        </authorList>
    </citation>
    <scope>NUCLEOTIDE SEQUENCE</scope>
    <source>
        <strain evidence="8">Nara gc5</strain>
    </source>
</reference>
<dbReference type="PANTHER" id="PTHR48039">
    <property type="entry name" value="RNA-BINDING MOTIF PROTEIN 14B"/>
    <property type="match status" value="1"/>
</dbReference>
<feature type="compositionally biased region" description="Basic and acidic residues" evidence="6">
    <location>
        <begin position="787"/>
        <end position="800"/>
    </location>
</feature>
<feature type="domain" description="RRM" evidence="7">
    <location>
        <begin position="119"/>
        <end position="197"/>
    </location>
</feature>
<feature type="compositionally biased region" description="Basic residues" evidence="6">
    <location>
        <begin position="771"/>
        <end position="783"/>
    </location>
</feature>
<feature type="compositionally biased region" description="Basic residues" evidence="6">
    <location>
        <begin position="820"/>
        <end position="830"/>
    </location>
</feature>
<feature type="compositionally biased region" description="Basic and acidic residues" evidence="6">
    <location>
        <begin position="736"/>
        <end position="754"/>
    </location>
</feature>
<accession>L2FYV0</accession>
<feature type="domain" description="RRM" evidence="7">
    <location>
        <begin position="421"/>
        <end position="522"/>
    </location>
</feature>
<keyword evidence="3 5" id="KW-0694">RNA-binding</keyword>
<feature type="region of interest" description="Disordered" evidence="6">
    <location>
        <begin position="628"/>
        <end position="653"/>
    </location>
</feature>
<dbReference type="InterPro" id="IPR000504">
    <property type="entry name" value="RRM_dom"/>
</dbReference>
<dbReference type="PROSITE" id="PS50102">
    <property type="entry name" value="RRM"/>
    <property type="match status" value="4"/>
</dbReference>
<sequence length="836" mass="93403">MAANAPYAHNYSGRPPGASFCFYPVCNKAASITASHLCKVERLSVFPRPHGHPPEILSCFQPTPIAAGFRKSSPAKPLKRTRAEEDEHDALVAAAVAENLAADAVSEPKSKKARVEANRSLFVRSLPANATSESLTDFFSEHFPVKHATVVLDPTTKASRGYGFVTLTDADDANDAKKKLNNSLWEGRRIRIDLAEARHRDNKDSVVGAAASSEKQKRAQALEEARKPPKLIIRNLPWTIKNSEQLSALFRAYGIVKYADLPQNKGKLKGFGFVTLRGRKNAETALKSLNGKVIDGRPIAVDWAVDKSEWEKQNKDDKNAEGDEKPKTKKKNDAKEEKKKASSSKNDEDPNDADADLENFMKTFGANLEDEPESDDNKDDEDKDEEDEDEDELSDEEDFSNEEEEEKDSAPKKQASTGNQSTIFIRNLPFTVTDEQLKTHFVQFGPVRYARVVKDRETDRPAGTGFVCFVKEEDARACIKGAPRTQTSALPTKHSVLQDETADQDGRYTLESRLLQVAQAVSKDDAERLAADGSAKRREKDKRRLFLLNEGQIDTRSALYQRLTPSEIKMREQSANQRKKLVQSNPTLHISLTRLAVRNIPRDIGSKELKELARKACVEFATDVKEGKRQPLSKEEKVRSAKEAKDAEHERKLKRKGIVRQAKIEYESREGSKVTEAAGGRSRGYGFIEYSSHRWALMGLRVLNGYQLENENGKKQRLIVEFAIENASVVARRKAAEKNLDRNRKNQDDQKEGGEAEDAEAEGKELPKMASLKKKGKKGKKGNMNKGPKEDIKKEAKEETPGAGKKSGVAREDVKPMLIARKRLMRKKKSDGRGKA</sequence>
<dbReference type="GO" id="GO:0005730">
    <property type="term" value="C:nucleolus"/>
    <property type="evidence" value="ECO:0007669"/>
    <property type="project" value="TreeGrafter"/>
</dbReference>
<comment type="subcellular location">
    <subcellularLocation>
        <location evidence="1">Nucleus</location>
    </subcellularLocation>
</comment>
<dbReference type="GO" id="GO:0003729">
    <property type="term" value="F:mRNA binding"/>
    <property type="evidence" value="ECO:0007669"/>
    <property type="project" value="TreeGrafter"/>
</dbReference>
<dbReference type="CDD" id="cd12676">
    <property type="entry name" value="RRM3_Nop4p"/>
    <property type="match status" value="1"/>
</dbReference>
<feature type="compositionally biased region" description="Basic and acidic residues" evidence="6">
    <location>
        <begin position="310"/>
        <end position="348"/>
    </location>
</feature>
<feature type="domain" description="RRM" evidence="7">
    <location>
        <begin position="229"/>
        <end position="306"/>
    </location>
</feature>
<dbReference type="InterPro" id="IPR035979">
    <property type="entry name" value="RBD_domain_sf"/>
</dbReference>
<dbReference type="FunFam" id="3.30.70.330:FF:000406">
    <property type="entry name" value="Related to Nucleolar protein NOP4"/>
    <property type="match status" value="1"/>
</dbReference>
<organism evidence="8">
    <name type="scientific">Colletotrichum fructicola (strain Nara gc5)</name>
    <name type="common">Anthracnose fungus</name>
    <name type="synonym">Colletotrichum gloeosporioides (strain Nara gc5)</name>
    <dbReference type="NCBI Taxonomy" id="1213859"/>
    <lineage>
        <taxon>Eukaryota</taxon>
        <taxon>Fungi</taxon>
        <taxon>Dikarya</taxon>
        <taxon>Ascomycota</taxon>
        <taxon>Pezizomycotina</taxon>
        <taxon>Sordariomycetes</taxon>
        <taxon>Hypocreomycetidae</taxon>
        <taxon>Glomerellales</taxon>
        <taxon>Glomerellaceae</taxon>
        <taxon>Colletotrichum</taxon>
        <taxon>Colletotrichum gloeosporioides species complex</taxon>
    </lineage>
</organism>
<dbReference type="Gene3D" id="3.30.70.330">
    <property type="match status" value="4"/>
</dbReference>
<dbReference type="InterPro" id="IPR012677">
    <property type="entry name" value="Nucleotide-bd_a/b_plait_sf"/>
</dbReference>
<keyword evidence="4" id="KW-0539">Nucleus</keyword>
<evidence type="ECO:0000259" key="7">
    <source>
        <dbReference type="PROSITE" id="PS50102"/>
    </source>
</evidence>
<proteinExistence type="predicted"/>
<evidence type="ECO:0000313" key="8">
    <source>
        <dbReference type="EMBL" id="ELA31310.1"/>
    </source>
</evidence>
<dbReference type="AlphaFoldDB" id="L2FYV0"/>
<feature type="compositionally biased region" description="Acidic residues" evidence="6">
    <location>
        <begin position="368"/>
        <end position="407"/>
    </location>
</feature>
<dbReference type="Pfam" id="PF00076">
    <property type="entry name" value="RRM_1"/>
    <property type="match status" value="3"/>
</dbReference>
<feature type="compositionally biased region" description="Basic and acidic residues" evidence="6">
    <location>
        <begin position="628"/>
        <end position="651"/>
    </location>
</feature>
<evidence type="ECO:0000256" key="4">
    <source>
        <dbReference type="ARBA" id="ARBA00023242"/>
    </source>
</evidence>
<keyword evidence="2" id="KW-0677">Repeat</keyword>
<dbReference type="SMART" id="SM00360">
    <property type="entry name" value="RRM"/>
    <property type="match status" value="4"/>
</dbReference>
<evidence type="ECO:0000256" key="2">
    <source>
        <dbReference type="ARBA" id="ARBA00022737"/>
    </source>
</evidence>
<feature type="region of interest" description="Disordered" evidence="6">
    <location>
        <begin position="736"/>
        <end position="836"/>
    </location>
</feature>
<protein>
    <submittedName>
        <fullName evidence="8">RNA recognition motif containing protein</fullName>
    </submittedName>
</protein>